<feature type="chain" id="PRO_5019582955" evidence="1">
    <location>
        <begin position="27"/>
        <end position="131"/>
    </location>
</feature>
<dbReference type="AlphaFoldDB" id="A0A3S9B3H1"/>
<dbReference type="InterPro" id="IPR032693">
    <property type="entry name" value="YtkA-like_dom"/>
</dbReference>
<dbReference type="KEGG" id="abaw:D5400_09665"/>
<keyword evidence="4" id="KW-1185">Reference proteome</keyword>
<protein>
    <submittedName>
        <fullName evidence="3">Heavy metal RND transporter</fullName>
    </submittedName>
</protein>
<evidence type="ECO:0000259" key="2">
    <source>
        <dbReference type="Pfam" id="PF13115"/>
    </source>
</evidence>
<keyword evidence="1" id="KW-0732">Signal</keyword>
<accession>A0A3S9B3H1</accession>
<dbReference type="Proteomes" id="UP000268192">
    <property type="component" value="Chromosome"/>
</dbReference>
<dbReference type="OrthoDB" id="7644867at2"/>
<sequence>MNDRLAMLASFLASASLLLLMTSVLAADEGFRFEIVDEVATVGDNALTVRLIDAEGNSVPRAVIYALRLDMAPDGMAAMTAPLQPVEELDDGLYRFRADLMMEGNWRLQIAAKIQGETETVTAELPLEVLP</sequence>
<feature type="signal peptide" evidence="1">
    <location>
        <begin position="1"/>
        <end position="26"/>
    </location>
</feature>
<feature type="domain" description="YtkA-like" evidence="2">
    <location>
        <begin position="28"/>
        <end position="110"/>
    </location>
</feature>
<evidence type="ECO:0000313" key="4">
    <source>
        <dbReference type="Proteomes" id="UP000268192"/>
    </source>
</evidence>
<evidence type="ECO:0000313" key="3">
    <source>
        <dbReference type="EMBL" id="AZN71498.1"/>
    </source>
</evidence>
<dbReference type="EMBL" id="CP032509">
    <property type="protein sequence ID" value="AZN71498.1"/>
    <property type="molecule type" value="Genomic_DNA"/>
</dbReference>
<dbReference type="Pfam" id="PF13115">
    <property type="entry name" value="YtkA"/>
    <property type="match status" value="1"/>
</dbReference>
<proteinExistence type="predicted"/>
<dbReference type="RefSeq" id="WP_126009810.1">
    <property type="nucleotide sequence ID" value="NZ_CP032509.1"/>
</dbReference>
<reference evidence="3 4" key="1">
    <citation type="submission" date="2018-09" db="EMBL/GenBank/DDBJ databases">
        <title>Marinorhizobium profundi gen. nov., sp. nov., isolated from a deep-sea sediment sample from the New Britain Trench and proposal of Marinorhizobiaceae fam. nov. in the order Rhizobiales of the class Alphaproteobacteria.</title>
        <authorList>
            <person name="Cao J."/>
        </authorList>
    </citation>
    <scope>NUCLEOTIDE SEQUENCE [LARGE SCALE GENOMIC DNA]</scope>
    <source>
        <strain evidence="3 4">WS11</strain>
    </source>
</reference>
<gene>
    <name evidence="3" type="ORF">D5400_09665</name>
</gene>
<name>A0A3S9B3H1_9HYPH</name>
<evidence type="ECO:0000256" key="1">
    <source>
        <dbReference type="SAM" id="SignalP"/>
    </source>
</evidence>
<organism evidence="3 4">
    <name type="scientific">Georhizobium profundi</name>
    <dbReference type="NCBI Taxonomy" id="2341112"/>
    <lineage>
        <taxon>Bacteria</taxon>
        <taxon>Pseudomonadati</taxon>
        <taxon>Pseudomonadota</taxon>
        <taxon>Alphaproteobacteria</taxon>
        <taxon>Hyphomicrobiales</taxon>
        <taxon>Rhizobiaceae</taxon>
        <taxon>Georhizobium</taxon>
    </lineage>
</organism>